<accession>A0AAD7BJH9</accession>
<protein>
    <recommendedName>
        <fullName evidence="3">F-box domain-containing protein</fullName>
    </recommendedName>
</protein>
<keyword evidence="2" id="KW-1185">Reference proteome</keyword>
<comment type="caution">
    <text evidence="1">The sequence shown here is derived from an EMBL/GenBank/DDBJ whole genome shotgun (WGS) entry which is preliminary data.</text>
</comment>
<dbReference type="Gene3D" id="3.80.10.10">
    <property type="entry name" value="Ribonuclease Inhibitor"/>
    <property type="match status" value="1"/>
</dbReference>
<sequence>MHAALLVDEVIRLIFAQKDSRLSLAAARTCKAWSDPALDEIWCHVPSLAPLVCLIPGVICIDGVYNIVPDASIDLTTFSSYASRIKHITRRHDIRIHPALLSILSQPGIPILSKLVTTQLCLTDPHSIPAALSLCPTLRQFDLRLDKRSSADAADYIAKLLDTCTSLERVRLGGSLDSRLNGVISRTTHLRSLTLLTGTFLAEDTLVAISSFPCLSELDFEAGHLDAEVLSKAWTSEQGYFQALDKLHVRAQGPVIELLLKIISPSLRTLHVEATSPPGADHEPSVCWSSIFGLIKLNAPHTETLTIEQHLEDIDLDSAGSDAQPPTNLQSSPNQLTFEIIRLLAPLRCLRSFTIDMTRIPNLCDRDIETLATWWPCLEHLELGSLHLDECITPPRTTLACLASLSSMRKLQSLIIPLAIDDTIPAPCSNSCSVLSRATITSASPPNGALVAPYLRGVFPLLKQVEGSERHETEWAQVNALLQ</sequence>
<dbReference type="SUPFAM" id="SSF52047">
    <property type="entry name" value="RNI-like"/>
    <property type="match status" value="1"/>
</dbReference>
<evidence type="ECO:0000313" key="1">
    <source>
        <dbReference type="EMBL" id="KAJ7623159.1"/>
    </source>
</evidence>
<reference evidence="1" key="1">
    <citation type="submission" date="2023-03" db="EMBL/GenBank/DDBJ databases">
        <title>Massive genome expansion in bonnet fungi (Mycena s.s.) driven by repeated elements and novel gene families across ecological guilds.</title>
        <authorList>
            <consortium name="Lawrence Berkeley National Laboratory"/>
            <person name="Harder C.B."/>
            <person name="Miyauchi S."/>
            <person name="Viragh M."/>
            <person name="Kuo A."/>
            <person name="Thoen E."/>
            <person name="Andreopoulos B."/>
            <person name="Lu D."/>
            <person name="Skrede I."/>
            <person name="Drula E."/>
            <person name="Henrissat B."/>
            <person name="Morin E."/>
            <person name="Kohler A."/>
            <person name="Barry K."/>
            <person name="LaButti K."/>
            <person name="Morin E."/>
            <person name="Salamov A."/>
            <person name="Lipzen A."/>
            <person name="Mereny Z."/>
            <person name="Hegedus B."/>
            <person name="Baldrian P."/>
            <person name="Stursova M."/>
            <person name="Weitz H."/>
            <person name="Taylor A."/>
            <person name="Grigoriev I.V."/>
            <person name="Nagy L.G."/>
            <person name="Martin F."/>
            <person name="Kauserud H."/>
        </authorList>
    </citation>
    <scope>NUCLEOTIDE SEQUENCE</scope>
    <source>
        <strain evidence="1">9284</strain>
    </source>
</reference>
<evidence type="ECO:0008006" key="3">
    <source>
        <dbReference type="Google" id="ProtNLM"/>
    </source>
</evidence>
<gene>
    <name evidence="1" type="ORF">FB45DRAFT_924763</name>
</gene>
<organism evidence="1 2">
    <name type="scientific">Roridomyces roridus</name>
    <dbReference type="NCBI Taxonomy" id="1738132"/>
    <lineage>
        <taxon>Eukaryota</taxon>
        <taxon>Fungi</taxon>
        <taxon>Dikarya</taxon>
        <taxon>Basidiomycota</taxon>
        <taxon>Agaricomycotina</taxon>
        <taxon>Agaricomycetes</taxon>
        <taxon>Agaricomycetidae</taxon>
        <taxon>Agaricales</taxon>
        <taxon>Marasmiineae</taxon>
        <taxon>Mycenaceae</taxon>
        <taxon>Roridomyces</taxon>
    </lineage>
</organism>
<evidence type="ECO:0000313" key="2">
    <source>
        <dbReference type="Proteomes" id="UP001221142"/>
    </source>
</evidence>
<dbReference type="AlphaFoldDB" id="A0AAD7BJH9"/>
<dbReference type="Proteomes" id="UP001221142">
    <property type="component" value="Unassembled WGS sequence"/>
</dbReference>
<dbReference type="InterPro" id="IPR032675">
    <property type="entry name" value="LRR_dom_sf"/>
</dbReference>
<name>A0AAD7BJH9_9AGAR</name>
<proteinExistence type="predicted"/>
<dbReference type="EMBL" id="JARKIF010000014">
    <property type="protein sequence ID" value="KAJ7623159.1"/>
    <property type="molecule type" value="Genomic_DNA"/>
</dbReference>